<dbReference type="Proteomes" id="UP000789920">
    <property type="component" value="Unassembled WGS sequence"/>
</dbReference>
<dbReference type="EMBL" id="CAJVQC010126921">
    <property type="protein sequence ID" value="CAG8840488.1"/>
    <property type="molecule type" value="Genomic_DNA"/>
</dbReference>
<name>A0ACA9SI02_9GLOM</name>
<comment type="caution">
    <text evidence="1">The sequence shown here is derived from an EMBL/GenBank/DDBJ whole genome shotgun (WGS) entry which is preliminary data.</text>
</comment>
<evidence type="ECO:0000313" key="2">
    <source>
        <dbReference type="Proteomes" id="UP000789920"/>
    </source>
</evidence>
<feature type="non-terminal residue" evidence="1">
    <location>
        <position position="1"/>
    </location>
</feature>
<proteinExistence type="predicted"/>
<protein>
    <submittedName>
        <fullName evidence="1">14280_t:CDS:1</fullName>
    </submittedName>
</protein>
<organism evidence="1 2">
    <name type="scientific">Racocetra persica</name>
    <dbReference type="NCBI Taxonomy" id="160502"/>
    <lineage>
        <taxon>Eukaryota</taxon>
        <taxon>Fungi</taxon>
        <taxon>Fungi incertae sedis</taxon>
        <taxon>Mucoromycota</taxon>
        <taxon>Glomeromycotina</taxon>
        <taxon>Glomeromycetes</taxon>
        <taxon>Diversisporales</taxon>
        <taxon>Gigasporaceae</taxon>
        <taxon>Racocetra</taxon>
    </lineage>
</organism>
<evidence type="ECO:0000313" key="1">
    <source>
        <dbReference type="EMBL" id="CAG8840488.1"/>
    </source>
</evidence>
<gene>
    <name evidence="1" type="ORF">RPERSI_LOCUS31449</name>
</gene>
<sequence length="44" mass="4834">LKTAKNTTFYNSSRINMKSLESELIIKSSEGKISTALSGKERDG</sequence>
<feature type="non-terminal residue" evidence="1">
    <location>
        <position position="44"/>
    </location>
</feature>
<reference evidence="1" key="1">
    <citation type="submission" date="2021-06" db="EMBL/GenBank/DDBJ databases">
        <authorList>
            <person name="Kallberg Y."/>
            <person name="Tangrot J."/>
            <person name="Rosling A."/>
        </authorList>
    </citation>
    <scope>NUCLEOTIDE SEQUENCE</scope>
    <source>
        <strain evidence="1">MA461A</strain>
    </source>
</reference>
<keyword evidence="2" id="KW-1185">Reference proteome</keyword>
<accession>A0ACA9SI02</accession>